<sequence length="61" mass="6989">MLIAHYLHTVFTGDIDGSVVPTFQYEWNENAFPSMEAFNNSIVRHLLLLSTQSADKIRDHP</sequence>
<evidence type="ECO:0000313" key="1">
    <source>
        <dbReference type="EMBL" id="ADE77806.1"/>
    </source>
</evidence>
<dbReference type="EMBL" id="BT124564">
    <property type="protein sequence ID" value="ADE77806.1"/>
    <property type="molecule type" value="mRNA"/>
</dbReference>
<dbReference type="AlphaFoldDB" id="D5AE37"/>
<proteinExistence type="evidence at transcript level"/>
<accession>D5AE37</accession>
<organism evidence="1">
    <name type="scientific">Picea sitchensis</name>
    <name type="common">Sitka spruce</name>
    <name type="synonym">Pinus sitchensis</name>
    <dbReference type="NCBI Taxonomy" id="3332"/>
    <lineage>
        <taxon>Eukaryota</taxon>
        <taxon>Viridiplantae</taxon>
        <taxon>Streptophyta</taxon>
        <taxon>Embryophyta</taxon>
        <taxon>Tracheophyta</taxon>
        <taxon>Spermatophyta</taxon>
        <taxon>Pinopsida</taxon>
        <taxon>Pinidae</taxon>
        <taxon>Conifers I</taxon>
        <taxon>Pinales</taxon>
        <taxon>Pinaceae</taxon>
        <taxon>Picea</taxon>
    </lineage>
</organism>
<protein>
    <submittedName>
        <fullName evidence="1">Uncharacterized protein</fullName>
    </submittedName>
</protein>
<reference evidence="1" key="1">
    <citation type="submission" date="2010-04" db="EMBL/GenBank/DDBJ databases">
        <authorList>
            <person name="Reid K.E."/>
            <person name="Liao N."/>
            <person name="Chan S."/>
            <person name="Docking R."/>
            <person name="Taylor G."/>
            <person name="Moore R."/>
            <person name="Mayo M."/>
            <person name="Munro S."/>
            <person name="King J."/>
            <person name="Yanchuk A."/>
            <person name="Holt R."/>
            <person name="Jones S."/>
            <person name="Marra M."/>
            <person name="Ritland C.E."/>
            <person name="Ritland K."/>
            <person name="Bohlmann J."/>
        </authorList>
    </citation>
    <scope>NUCLEOTIDE SEQUENCE</scope>
    <source>
        <tissue evidence="1">Bud</tissue>
    </source>
</reference>
<name>D5AE37_PICSI</name>